<feature type="chain" id="PRO_5002496509" description="Peptidylprolyl isomerase" evidence="1">
    <location>
        <begin position="21"/>
        <end position="223"/>
    </location>
</feature>
<dbReference type="InterPro" id="IPR016872">
    <property type="entry name" value="UCP028160"/>
</dbReference>
<dbReference type="PATRIC" id="fig|265726.11.peg.2566"/>
<dbReference type="Pfam" id="PF07356">
    <property type="entry name" value="DUF1481"/>
    <property type="match status" value="1"/>
</dbReference>
<dbReference type="Proteomes" id="UP000033633">
    <property type="component" value="Unassembled WGS sequence"/>
</dbReference>
<dbReference type="STRING" id="265726.KY46_18805"/>
<feature type="signal peptide" evidence="1">
    <location>
        <begin position="1"/>
        <end position="20"/>
    </location>
</feature>
<dbReference type="PROSITE" id="PS51257">
    <property type="entry name" value="PROKAR_LIPOPROTEIN"/>
    <property type="match status" value="1"/>
</dbReference>
<dbReference type="EMBL" id="JWYV01000021">
    <property type="protein sequence ID" value="KKC98341.1"/>
    <property type="molecule type" value="Genomic_DNA"/>
</dbReference>
<sequence>MKRTCLIALTFLLSACGSSALSPHSLSPLERLSGGQVVGDASSLYWGNLRQSKPESLAERVWMGDYGEYLTDYRWHDGQLRELKRAGTALKDDKLQPFELHVRYDQHGDAVFQRYKVGDTVFPLTDTQLHQLSQQADMAVALLREQSREGLQLVQGVWDGQRLISCGEQTELEIHWQQIHAQPGYIALIGKSDGRGKITAQQLVLNRTQEQQCLTPPRLLDVS</sequence>
<gene>
    <name evidence="2" type="ORF">KY46_18805</name>
</gene>
<proteinExistence type="predicted"/>
<reference evidence="2 3" key="1">
    <citation type="submission" date="2014-12" db="EMBL/GenBank/DDBJ databases">
        <title>Mercury Reductase activity and rhizosphere competence traits in the genome of root associated Photobacterium halotolerans MELD1.</title>
        <authorList>
            <person name="Mathew D.C."/>
            <person name="Huang C.-C."/>
        </authorList>
    </citation>
    <scope>NUCLEOTIDE SEQUENCE [LARGE SCALE GENOMIC DNA]</scope>
    <source>
        <strain evidence="2 3">MELD1</strain>
    </source>
</reference>
<evidence type="ECO:0000256" key="1">
    <source>
        <dbReference type="SAM" id="SignalP"/>
    </source>
</evidence>
<dbReference type="RefSeq" id="WP_046222148.1">
    <property type="nucleotide sequence ID" value="NZ_JWYV01000021.1"/>
</dbReference>
<dbReference type="AlphaFoldDB" id="A0A0F5V986"/>
<accession>A0A0F5V986</accession>
<organism evidence="2 3">
    <name type="scientific">Photobacterium halotolerans</name>
    <dbReference type="NCBI Taxonomy" id="265726"/>
    <lineage>
        <taxon>Bacteria</taxon>
        <taxon>Pseudomonadati</taxon>
        <taxon>Pseudomonadota</taxon>
        <taxon>Gammaproteobacteria</taxon>
        <taxon>Vibrionales</taxon>
        <taxon>Vibrionaceae</taxon>
        <taxon>Photobacterium</taxon>
    </lineage>
</organism>
<keyword evidence="1" id="KW-0732">Signal</keyword>
<evidence type="ECO:0008006" key="4">
    <source>
        <dbReference type="Google" id="ProtNLM"/>
    </source>
</evidence>
<name>A0A0F5V986_9GAMM</name>
<keyword evidence="3" id="KW-1185">Reference proteome</keyword>
<dbReference type="InterPro" id="IPR010858">
    <property type="entry name" value="DUF1481"/>
</dbReference>
<evidence type="ECO:0000313" key="2">
    <source>
        <dbReference type="EMBL" id="KKC98341.1"/>
    </source>
</evidence>
<comment type="caution">
    <text evidence="2">The sequence shown here is derived from an EMBL/GenBank/DDBJ whole genome shotgun (WGS) entry which is preliminary data.</text>
</comment>
<dbReference type="PIRSF" id="PIRSF028160">
    <property type="entry name" value="UCP028160"/>
    <property type="match status" value="1"/>
</dbReference>
<dbReference type="OrthoDB" id="5915262at2"/>
<evidence type="ECO:0000313" key="3">
    <source>
        <dbReference type="Proteomes" id="UP000033633"/>
    </source>
</evidence>
<protein>
    <recommendedName>
        <fullName evidence="4">Peptidylprolyl isomerase</fullName>
    </recommendedName>
</protein>